<keyword evidence="4 7" id="KW-1133">Transmembrane helix</keyword>
<sequence length="303" mass="34417">MFQLNSISFGISKSLAPDALNPISINATRYALLSNSRAPLLEHGISEQYKREMIALAQRKNMCYTGHSTLLVPSRLWKVPKSVRGLIDTVDIWLLTLEKRGCASLLKAGASGVAEAFALSLFASKFSGEHLEVDMDPTDLHREMTIENLSFSSDTKLSIAVRLDEENRPFFSLSSTSKMFVCDAACLNRPLALESTWVRIPVKITRPSTPILYLSKSRHHLEQMRGTIHVIEVLEAPAHEQELIALHKHGHRLGGLPVIFWVMLGLLVLVFHLFLVKLLYSEWKKNDSTPYNYYLRQRYMRMH</sequence>
<comment type="subcellular location">
    <subcellularLocation>
        <location evidence="1">Membrane</location>
        <topology evidence="1">Single-pass type I membrane protein</topology>
    </subcellularLocation>
</comment>
<accession>A0A0M3J2A7</accession>
<proteinExistence type="predicted"/>
<dbReference type="Proteomes" id="UP000267096">
    <property type="component" value="Unassembled WGS sequence"/>
</dbReference>
<evidence type="ECO:0000256" key="3">
    <source>
        <dbReference type="ARBA" id="ARBA00022729"/>
    </source>
</evidence>
<keyword evidence="5 7" id="KW-0472">Membrane</keyword>
<evidence type="ECO:0000313" key="10">
    <source>
        <dbReference type="WBParaSite" id="ASIM_0000166501-mRNA-1"/>
    </source>
</evidence>
<dbReference type="AlphaFoldDB" id="A0A0M3J2A7"/>
<feature type="transmembrane region" description="Helical" evidence="7">
    <location>
        <begin position="258"/>
        <end position="280"/>
    </location>
</feature>
<keyword evidence="2 7" id="KW-0812">Transmembrane</keyword>
<organism evidence="10">
    <name type="scientific">Anisakis simplex</name>
    <name type="common">Herring worm</name>
    <dbReference type="NCBI Taxonomy" id="6269"/>
    <lineage>
        <taxon>Eukaryota</taxon>
        <taxon>Metazoa</taxon>
        <taxon>Ecdysozoa</taxon>
        <taxon>Nematoda</taxon>
        <taxon>Chromadorea</taxon>
        <taxon>Rhabditida</taxon>
        <taxon>Spirurina</taxon>
        <taxon>Ascaridomorpha</taxon>
        <taxon>Ascaridoidea</taxon>
        <taxon>Anisakidae</taxon>
        <taxon>Anisakis</taxon>
        <taxon>Anisakis simplex complex</taxon>
    </lineage>
</organism>
<evidence type="ECO:0000256" key="7">
    <source>
        <dbReference type="SAM" id="Phobius"/>
    </source>
</evidence>
<reference evidence="8 9" key="2">
    <citation type="submission" date="2018-11" db="EMBL/GenBank/DDBJ databases">
        <authorList>
            <consortium name="Pathogen Informatics"/>
        </authorList>
    </citation>
    <scope>NUCLEOTIDE SEQUENCE [LARGE SCALE GENOMIC DNA]</scope>
</reference>
<name>A0A0M3J2A7_ANISI</name>
<keyword evidence="9" id="KW-1185">Reference proteome</keyword>
<dbReference type="OrthoDB" id="10017443at2759"/>
<dbReference type="Pfam" id="PF10222">
    <property type="entry name" value="DUF2152"/>
    <property type="match status" value="1"/>
</dbReference>
<evidence type="ECO:0000256" key="6">
    <source>
        <dbReference type="ARBA" id="ARBA00023180"/>
    </source>
</evidence>
<evidence type="ECO:0000313" key="8">
    <source>
        <dbReference type="EMBL" id="VDK18865.1"/>
    </source>
</evidence>
<dbReference type="PANTHER" id="PTHR31386">
    <property type="entry name" value="UNCHARACTERIZED PROTEIN KIAA2013"/>
    <property type="match status" value="1"/>
</dbReference>
<evidence type="ECO:0000256" key="2">
    <source>
        <dbReference type="ARBA" id="ARBA00022692"/>
    </source>
</evidence>
<dbReference type="EMBL" id="UYRR01001670">
    <property type="protein sequence ID" value="VDK18865.1"/>
    <property type="molecule type" value="Genomic_DNA"/>
</dbReference>
<keyword evidence="6" id="KW-0325">Glycoprotein</keyword>
<keyword evidence="3" id="KW-0732">Signal</keyword>
<dbReference type="WBParaSite" id="ASIM_0000166501-mRNA-1">
    <property type="protein sequence ID" value="ASIM_0000166501-mRNA-1"/>
    <property type="gene ID" value="ASIM_0000166501"/>
</dbReference>
<gene>
    <name evidence="8" type="ORF">ASIM_LOCUS1540</name>
</gene>
<evidence type="ECO:0000256" key="1">
    <source>
        <dbReference type="ARBA" id="ARBA00004479"/>
    </source>
</evidence>
<dbReference type="PANTHER" id="PTHR31386:SF2">
    <property type="entry name" value="SIMILAR TO RIKEN CDNA 2510039O18"/>
    <property type="match status" value="1"/>
</dbReference>
<dbReference type="InterPro" id="IPR018795">
    <property type="entry name" value="K2013-like"/>
</dbReference>
<evidence type="ECO:0000256" key="5">
    <source>
        <dbReference type="ARBA" id="ARBA00023136"/>
    </source>
</evidence>
<reference evidence="10" key="1">
    <citation type="submission" date="2017-02" db="UniProtKB">
        <authorList>
            <consortium name="WormBaseParasite"/>
        </authorList>
    </citation>
    <scope>IDENTIFICATION</scope>
</reference>
<evidence type="ECO:0000256" key="4">
    <source>
        <dbReference type="ARBA" id="ARBA00022989"/>
    </source>
</evidence>
<protein>
    <submittedName>
        <fullName evidence="10">Transmembrane protein</fullName>
    </submittedName>
</protein>
<evidence type="ECO:0000313" key="9">
    <source>
        <dbReference type="Proteomes" id="UP000267096"/>
    </source>
</evidence>
<dbReference type="GO" id="GO:0016020">
    <property type="term" value="C:membrane"/>
    <property type="evidence" value="ECO:0007669"/>
    <property type="project" value="UniProtKB-SubCell"/>
</dbReference>